<dbReference type="AlphaFoldDB" id="A0A256F499"/>
<gene>
    <name evidence="1" type="ORF">CEV32_2103</name>
</gene>
<dbReference type="EMBL" id="NNRK01000034">
    <property type="protein sequence ID" value="OYR09672.1"/>
    <property type="molecule type" value="Genomic_DNA"/>
</dbReference>
<evidence type="ECO:0000313" key="2">
    <source>
        <dbReference type="Proteomes" id="UP000216345"/>
    </source>
</evidence>
<keyword evidence="2" id="KW-1185">Reference proteome</keyword>
<comment type="caution">
    <text evidence="1">The sequence shown here is derived from an EMBL/GenBank/DDBJ whole genome shotgun (WGS) entry which is preliminary data.</text>
</comment>
<accession>A0A256F499</accession>
<proteinExistence type="predicted"/>
<reference evidence="1 2" key="1">
    <citation type="submission" date="2017-07" db="EMBL/GenBank/DDBJ databases">
        <title>Phylogenetic study on the rhizospheric bacterium Ochrobactrum sp. A44.</title>
        <authorList>
            <person name="Krzyzanowska D.M."/>
            <person name="Ossowicki A."/>
            <person name="Rajewska M."/>
            <person name="Maciag T."/>
            <person name="Kaczynski Z."/>
            <person name="Czerwicka M."/>
            <person name="Jafra S."/>
        </authorList>
    </citation>
    <scope>NUCLEOTIDE SEQUENCE [LARGE SCALE GENOMIC DNA]</scope>
    <source>
        <strain evidence="1 2">PR17</strain>
    </source>
</reference>
<name>A0A256F499_9HYPH</name>
<protein>
    <submittedName>
        <fullName evidence="1">Uncharacterized protein</fullName>
    </submittedName>
</protein>
<organism evidence="1 2">
    <name type="scientific">Brucella rhizosphaerae</name>
    <dbReference type="NCBI Taxonomy" id="571254"/>
    <lineage>
        <taxon>Bacteria</taxon>
        <taxon>Pseudomonadati</taxon>
        <taxon>Pseudomonadota</taxon>
        <taxon>Alphaproteobacteria</taxon>
        <taxon>Hyphomicrobiales</taxon>
        <taxon>Brucellaceae</taxon>
        <taxon>Brucella/Ochrobactrum group</taxon>
        <taxon>Brucella</taxon>
    </lineage>
</organism>
<evidence type="ECO:0000313" key="1">
    <source>
        <dbReference type="EMBL" id="OYR09672.1"/>
    </source>
</evidence>
<dbReference type="Proteomes" id="UP000216345">
    <property type="component" value="Unassembled WGS sequence"/>
</dbReference>
<sequence length="41" mass="4513">MRSLAAYVSRGVLFPLAHCSIRSAKDEVAMAIHPHLRTGIH</sequence>